<dbReference type="InterPro" id="IPR029063">
    <property type="entry name" value="SAM-dependent_MTases_sf"/>
</dbReference>
<dbReference type="Gene3D" id="6.10.250.3100">
    <property type="match status" value="1"/>
</dbReference>
<dbReference type="Gene3D" id="6.20.50.110">
    <property type="entry name" value="Methyltransferase, zinc-binding domain"/>
    <property type="match status" value="1"/>
</dbReference>
<dbReference type="Gene3D" id="3.40.50.720">
    <property type="entry name" value="NAD(P)-binding Rossmann-like Domain"/>
    <property type="match status" value="1"/>
</dbReference>
<reference evidence="3 4" key="1">
    <citation type="submission" date="2023-05" db="EMBL/GenBank/DDBJ databases">
        <title>Genome sequence of Pinibacter sp. MAH-24.</title>
        <authorList>
            <person name="Huq M.A."/>
        </authorList>
    </citation>
    <scope>NUCLEOTIDE SEQUENCE [LARGE SCALE GENOMIC DNA]</scope>
    <source>
        <strain evidence="3 4">MAH-24</strain>
    </source>
</reference>
<dbReference type="EMBL" id="JASBRG010000007">
    <property type="protein sequence ID" value="MDI3321656.1"/>
    <property type="molecule type" value="Genomic_DNA"/>
</dbReference>
<sequence>MHCRFCKRELTDTFIDLINSPASNSFLTKEQLNEPEAYYPLKVYTCPKCFLVQVDEYKKSDAIFNSDYVYFSSYSTSWLQHAKKYADKMCDRFGFNNNSLVIEIASNDGYLLQYFKEKNVPVLGIEPTSNTAEVAKGKGVETVVDFFGTTLARNLADKGTKADLLLGNNVLAHVPDIVDFVKGMKTILKDDGVITMEFPHLMQLVENNQFDTIYHEHFSYLSFYTVKEIFAAQGLEMFDVEEIPTHGGSLRIYAKHKEDGSKAISPNVEALLLKEKNKGMTSMEYYNNFQDKALKIKLDLLGFLLEQKRNNKSVAGYGAAAKGNTLMNYCGIKNDLIDFVVDANPHKQNKFLPASHIPVVNEAYLKAQKPEFVIIFPWNLKEEIVNQLAYIKDWGGKFVIPIPQLQIL</sequence>
<protein>
    <submittedName>
        <fullName evidence="3">Class I SAM-dependent methyltransferase</fullName>
        <ecNumber evidence="3">2.1.1.-</ecNumber>
    </submittedName>
</protein>
<evidence type="ECO:0000313" key="3">
    <source>
        <dbReference type="EMBL" id="MDI3321656.1"/>
    </source>
</evidence>
<organism evidence="3 4">
    <name type="scientific">Pinibacter soli</name>
    <dbReference type="NCBI Taxonomy" id="3044211"/>
    <lineage>
        <taxon>Bacteria</taxon>
        <taxon>Pseudomonadati</taxon>
        <taxon>Bacteroidota</taxon>
        <taxon>Chitinophagia</taxon>
        <taxon>Chitinophagales</taxon>
        <taxon>Chitinophagaceae</taxon>
        <taxon>Pinibacter</taxon>
    </lineage>
</organism>
<name>A0ABT6RGG0_9BACT</name>
<dbReference type="Pfam" id="PF13489">
    <property type="entry name" value="Methyltransf_23"/>
    <property type="match status" value="1"/>
</dbReference>
<evidence type="ECO:0000259" key="1">
    <source>
        <dbReference type="Pfam" id="PF08421"/>
    </source>
</evidence>
<dbReference type="InterPro" id="IPR013630">
    <property type="entry name" value="Methyltransf_Zn-bd_dom_put"/>
</dbReference>
<comment type="caution">
    <text evidence="3">The sequence shown here is derived from an EMBL/GenBank/DDBJ whole genome shotgun (WGS) entry which is preliminary data.</text>
</comment>
<dbReference type="GO" id="GO:0032259">
    <property type="term" value="P:methylation"/>
    <property type="evidence" value="ECO:0007669"/>
    <property type="project" value="UniProtKB-KW"/>
</dbReference>
<dbReference type="GO" id="GO:0008168">
    <property type="term" value="F:methyltransferase activity"/>
    <property type="evidence" value="ECO:0007669"/>
    <property type="project" value="UniProtKB-KW"/>
</dbReference>
<accession>A0ABT6RGG0</accession>
<gene>
    <name evidence="3" type="ORF">QJ048_17805</name>
</gene>
<dbReference type="RefSeq" id="WP_282335761.1">
    <property type="nucleotide sequence ID" value="NZ_JASBRG010000007.1"/>
</dbReference>
<dbReference type="EC" id="2.1.1.-" evidence="3"/>
<dbReference type="PANTHER" id="PTHR43861:SF5">
    <property type="entry name" value="BLL5978 PROTEIN"/>
    <property type="match status" value="1"/>
</dbReference>
<evidence type="ECO:0000313" key="4">
    <source>
        <dbReference type="Proteomes" id="UP001226434"/>
    </source>
</evidence>
<dbReference type="PANTHER" id="PTHR43861">
    <property type="entry name" value="TRANS-ACONITATE 2-METHYLTRANSFERASE-RELATED"/>
    <property type="match status" value="1"/>
</dbReference>
<dbReference type="Pfam" id="PF08421">
    <property type="entry name" value="Methyltransf_13"/>
    <property type="match status" value="1"/>
</dbReference>
<dbReference type="Proteomes" id="UP001226434">
    <property type="component" value="Unassembled WGS sequence"/>
</dbReference>
<evidence type="ECO:0000259" key="2">
    <source>
        <dbReference type="Pfam" id="PF08484"/>
    </source>
</evidence>
<dbReference type="InterPro" id="IPR013691">
    <property type="entry name" value="MeTrfase_14"/>
</dbReference>
<dbReference type="Gene3D" id="3.40.50.150">
    <property type="entry name" value="Vaccinia Virus protein VP39"/>
    <property type="match status" value="1"/>
</dbReference>
<proteinExistence type="predicted"/>
<dbReference type="Pfam" id="PF08484">
    <property type="entry name" value="Methyltransf_14"/>
    <property type="match status" value="1"/>
</dbReference>
<keyword evidence="4" id="KW-1185">Reference proteome</keyword>
<dbReference type="InterPro" id="IPR038576">
    <property type="entry name" value="Methyltransf_Zn-bd_dom_put_sf"/>
</dbReference>
<feature type="domain" description="C-methyltransferase" evidence="2">
    <location>
        <begin position="244"/>
        <end position="403"/>
    </location>
</feature>
<keyword evidence="3" id="KW-0808">Transferase</keyword>
<keyword evidence="3" id="KW-0489">Methyltransferase</keyword>
<feature type="domain" description="Methyltransferase putative zinc binding" evidence="1">
    <location>
        <begin position="3"/>
        <end position="64"/>
    </location>
</feature>
<dbReference type="SUPFAM" id="SSF53335">
    <property type="entry name" value="S-adenosyl-L-methionine-dependent methyltransferases"/>
    <property type="match status" value="1"/>
</dbReference>